<keyword evidence="6" id="KW-0408">Iron</keyword>
<dbReference type="RefSeq" id="WP_194695030.1">
    <property type="nucleotide sequence ID" value="NZ_JADKPO010000003.1"/>
</dbReference>
<feature type="domain" description="2Fe-2S ferredoxin-type" evidence="8">
    <location>
        <begin position="227"/>
        <end position="314"/>
    </location>
</feature>
<sequence length="314" mass="33894">MTSQLLVRSMTVESEGVLSVELVDPDGRELPAWEPGAHLDLKLTDQLSRQYSLSGDPADRHRYRVGVLREVAGRGGSAYVHDVLRPGQLVGFTGPRNHFRLEPAGRYVFIAGGIGITPILPMIARVEAQGVPWSLLYGGRTAASMAFTSELAAYGDRVTVHPQDAHGLLDLDALLGTSRIDTLVYCCGPEPLLRAVEERTASWPADALHLERFAAPEPPARDPAGEHEVEVVLAESGITLTVGPDTSILQAILDAGIDHDHDCTEGICGTCETKVIDGEVDHRDYVLTQREKDAGDCMMVCVSRACGKRLVLGL</sequence>
<evidence type="ECO:0000313" key="11">
    <source>
        <dbReference type="Proteomes" id="UP000660668"/>
    </source>
</evidence>
<evidence type="ECO:0000256" key="6">
    <source>
        <dbReference type="ARBA" id="ARBA00023004"/>
    </source>
</evidence>
<evidence type="ECO:0000256" key="1">
    <source>
        <dbReference type="ARBA" id="ARBA00001974"/>
    </source>
</evidence>
<keyword evidence="3" id="KW-0001">2Fe-2S</keyword>
<dbReference type="GO" id="GO:0016491">
    <property type="term" value="F:oxidoreductase activity"/>
    <property type="evidence" value="ECO:0007669"/>
    <property type="project" value="UniProtKB-KW"/>
</dbReference>
<keyword evidence="5" id="KW-0560">Oxidoreductase</keyword>
<dbReference type="CDD" id="cd00207">
    <property type="entry name" value="fer2"/>
    <property type="match status" value="1"/>
</dbReference>
<dbReference type="Gene3D" id="3.10.20.30">
    <property type="match status" value="1"/>
</dbReference>
<dbReference type="InterPro" id="IPR036010">
    <property type="entry name" value="2Fe-2S_ferredoxin-like_sf"/>
</dbReference>
<dbReference type="SUPFAM" id="SSF52343">
    <property type="entry name" value="Ferredoxin reductase-like, C-terminal NADP-linked domain"/>
    <property type="match status" value="1"/>
</dbReference>
<comment type="cofactor">
    <cofactor evidence="1">
        <name>FAD</name>
        <dbReference type="ChEBI" id="CHEBI:57692"/>
    </cofactor>
</comment>
<dbReference type="Gene3D" id="3.40.50.80">
    <property type="entry name" value="Nucleotide-binding domain of ferredoxin-NADP reductase (FNR) module"/>
    <property type="match status" value="1"/>
</dbReference>
<dbReference type="SUPFAM" id="SSF54292">
    <property type="entry name" value="2Fe-2S ferredoxin-like"/>
    <property type="match status" value="1"/>
</dbReference>
<dbReference type="GO" id="GO:0051537">
    <property type="term" value="F:2 iron, 2 sulfur cluster binding"/>
    <property type="evidence" value="ECO:0007669"/>
    <property type="project" value="UniProtKB-KW"/>
</dbReference>
<dbReference type="Gene3D" id="2.40.30.10">
    <property type="entry name" value="Translation factors"/>
    <property type="match status" value="1"/>
</dbReference>
<evidence type="ECO:0000259" key="8">
    <source>
        <dbReference type="PROSITE" id="PS51085"/>
    </source>
</evidence>
<evidence type="ECO:0000256" key="5">
    <source>
        <dbReference type="ARBA" id="ARBA00023002"/>
    </source>
</evidence>
<dbReference type="PROSITE" id="PS51085">
    <property type="entry name" value="2FE2S_FER_2"/>
    <property type="match status" value="1"/>
</dbReference>
<dbReference type="InterPro" id="IPR001433">
    <property type="entry name" value="OxRdtase_FAD/NAD-bd"/>
</dbReference>
<evidence type="ECO:0000313" key="10">
    <source>
        <dbReference type="EMBL" id="MBF4766886.1"/>
    </source>
</evidence>
<dbReference type="Pfam" id="PF00175">
    <property type="entry name" value="NAD_binding_1"/>
    <property type="match status" value="1"/>
</dbReference>
<protein>
    <submittedName>
        <fullName evidence="10">Oxidoreductase</fullName>
    </submittedName>
</protein>
<dbReference type="CDD" id="cd06185">
    <property type="entry name" value="PDR_like"/>
    <property type="match status" value="1"/>
</dbReference>
<dbReference type="InterPro" id="IPR006058">
    <property type="entry name" value="2Fe2S_fd_BS"/>
</dbReference>
<keyword evidence="11" id="KW-1185">Reference proteome</keyword>
<reference evidence="10" key="1">
    <citation type="submission" date="2020-11" db="EMBL/GenBank/DDBJ databases">
        <title>Nocardioides cynanchi sp. nov., isolated from soil of rhizosphere of Cynanchum wilfordii.</title>
        <authorList>
            <person name="Lee J.-S."/>
            <person name="Suh M.K."/>
            <person name="Kim J.-S."/>
        </authorList>
    </citation>
    <scope>NUCLEOTIDE SEQUENCE</scope>
    <source>
        <strain evidence="10">KCTC 19276</strain>
    </source>
</reference>
<evidence type="ECO:0000256" key="3">
    <source>
        <dbReference type="ARBA" id="ARBA00022714"/>
    </source>
</evidence>
<dbReference type="InterPro" id="IPR050415">
    <property type="entry name" value="MRET"/>
</dbReference>
<dbReference type="InterPro" id="IPR017927">
    <property type="entry name" value="FAD-bd_FR_type"/>
</dbReference>
<proteinExistence type="predicted"/>
<comment type="caution">
    <text evidence="10">The sequence shown here is derived from an EMBL/GenBank/DDBJ whole genome shotgun (WGS) entry which is preliminary data.</text>
</comment>
<dbReference type="AlphaFoldDB" id="A0A930YFU1"/>
<dbReference type="InterPro" id="IPR012675">
    <property type="entry name" value="Beta-grasp_dom_sf"/>
</dbReference>
<organism evidence="10 11">
    <name type="scientific">Nocardioides agariphilus</name>
    <dbReference type="NCBI Taxonomy" id="433664"/>
    <lineage>
        <taxon>Bacteria</taxon>
        <taxon>Bacillati</taxon>
        <taxon>Actinomycetota</taxon>
        <taxon>Actinomycetes</taxon>
        <taxon>Propionibacteriales</taxon>
        <taxon>Nocardioidaceae</taxon>
        <taxon>Nocardioides</taxon>
    </lineage>
</organism>
<dbReference type="PRINTS" id="PR00409">
    <property type="entry name" value="PHDIOXRDTASE"/>
</dbReference>
<keyword evidence="2" id="KW-0285">Flavoprotein</keyword>
<evidence type="ECO:0000259" key="9">
    <source>
        <dbReference type="PROSITE" id="PS51384"/>
    </source>
</evidence>
<evidence type="ECO:0000256" key="2">
    <source>
        <dbReference type="ARBA" id="ARBA00022630"/>
    </source>
</evidence>
<dbReference type="PANTHER" id="PTHR47354:SF1">
    <property type="entry name" value="CARNITINE MONOOXYGENASE REDUCTASE SUBUNIT"/>
    <property type="match status" value="1"/>
</dbReference>
<dbReference type="InterPro" id="IPR039261">
    <property type="entry name" value="FNR_nucleotide-bd"/>
</dbReference>
<dbReference type="SUPFAM" id="SSF63380">
    <property type="entry name" value="Riboflavin synthase domain-like"/>
    <property type="match status" value="1"/>
</dbReference>
<keyword evidence="7" id="KW-0411">Iron-sulfur</keyword>
<dbReference type="InterPro" id="IPR017938">
    <property type="entry name" value="Riboflavin_synthase-like_b-brl"/>
</dbReference>
<feature type="domain" description="FAD-binding FR-type" evidence="9">
    <location>
        <begin position="1"/>
        <end position="102"/>
    </location>
</feature>
<dbReference type="PROSITE" id="PS00197">
    <property type="entry name" value="2FE2S_FER_1"/>
    <property type="match status" value="1"/>
</dbReference>
<dbReference type="GO" id="GO:0046872">
    <property type="term" value="F:metal ion binding"/>
    <property type="evidence" value="ECO:0007669"/>
    <property type="project" value="UniProtKB-KW"/>
</dbReference>
<dbReference type="Pfam" id="PF00111">
    <property type="entry name" value="Fer2"/>
    <property type="match status" value="1"/>
</dbReference>
<evidence type="ECO:0000256" key="7">
    <source>
        <dbReference type="ARBA" id="ARBA00023014"/>
    </source>
</evidence>
<dbReference type="PANTHER" id="PTHR47354">
    <property type="entry name" value="NADH OXIDOREDUCTASE HCR"/>
    <property type="match status" value="1"/>
</dbReference>
<dbReference type="Proteomes" id="UP000660668">
    <property type="component" value="Unassembled WGS sequence"/>
</dbReference>
<gene>
    <name evidence="10" type="ORF">ISU10_03775</name>
</gene>
<dbReference type="PROSITE" id="PS51384">
    <property type="entry name" value="FAD_FR"/>
    <property type="match status" value="1"/>
</dbReference>
<dbReference type="EMBL" id="JADKPO010000003">
    <property type="protein sequence ID" value="MBF4766886.1"/>
    <property type="molecule type" value="Genomic_DNA"/>
</dbReference>
<keyword evidence="4" id="KW-0479">Metal-binding</keyword>
<dbReference type="InterPro" id="IPR001041">
    <property type="entry name" value="2Fe-2S_ferredoxin-type"/>
</dbReference>
<evidence type="ECO:0000256" key="4">
    <source>
        <dbReference type="ARBA" id="ARBA00022723"/>
    </source>
</evidence>
<name>A0A930YFU1_9ACTN</name>
<accession>A0A930YFU1</accession>